<dbReference type="Pfam" id="PF20057">
    <property type="entry name" value="DUF6456"/>
    <property type="match status" value="1"/>
</dbReference>
<organism evidence="2 3">
    <name type="scientific">Aquibium oceanicum</name>
    <dbReference type="NCBI Taxonomy" id="1670800"/>
    <lineage>
        <taxon>Bacteria</taxon>
        <taxon>Pseudomonadati</taxon>
        <taxon>Pseudomonadota</taxon>
        <taxon>Alphaproteobacteria</taxon>
        <taxon>Hyphomicrobiales</taxon>
        <taxon>Phyllobacteriaceae</taxon>
        <taxon>Aquibium</taxon>
    </lineage>
</organism>
<dbReference type="AlphaFoldDB" id="A0A1L3SQE1"/>
<dbReference type="Proteomes" id="UP000182840">
    <property type="component" value="Chromosome"/>
</dbReference>
<feature type="domain" description="DUF6456" evidence="1">
    <location>
        <begin position="106"/>
        <end position="241"/>
    </location>
</feature>
<gene>
    <name evidence="2" type="ORF">BSQ44_09105</name>
</gene>
<proteinExistence type="predicted"/>
<evidence type="ECO:0000259" key="1">
    <source>
        <dbReference type="Pfam" id="PF20057"/>
    </source>
</evidence>
<protein>
    <recommendedName>
        <fullName evidence="1">DUF6456 domain-containing protein</fullName>
    </recommendedName>
</protein>
<evidence type="ECO:0000313" key="3">
    <source>
        <dbReference type="Proteomes" id="UP000182840"/>
    </source>
</evidence>
<dbReference type="KEGG" id="meso:BSQ44_09105"/>
<dbReference type="InterPro" id="IPR045599">
    <property type="entry name" value="DUF6456"/>
</dbReference>
<dbReference type="STRING" id="1670800.BSQ44_09105"/>
<name>A0A1L3SQE1_9HYPH</name>
<accession>A0A1L3SQE1</accession>
<dbReference type="EMBL" id="CP018171">
    <property type="protein sequence ID" value="APH71512.1"/>
    <property type="molecule type" value="Genomic_DNA"/>
</dbReference>
<keyword evidence="3" id="KW-1185">Reference proteome</keyword>
<reference evidence="3" key="1">
    <citation type="submission" date="2016-11" db="EMBL/GenBank/DDBJ databases">
        <title>Mesorhizobium oceanicum sp. nov., isolated from deep seawater in South China Sea.</title>
        <authorList>
            <person name="Fu G.-Y."/>
        </authorList>
    </citation>
    <scope>NUCLEOTIDE SEQUENCE [LARGE SCALE GENOMIC DNA]</scope>
    <source>
        <strain evidence="3">B7</strain>
    </source>
</reference>
<sequence length="267" mass="28700">MAGQREKEDIRVLRLLSFGPAGVEECGRADRVMLVSRRLGTISVSRVSFDGLVRRSLVAATDGVAGLTPAGRAAFARMRDRNCLSQHVEIGTMPVELPEGRREAVANLSESPLAQLARRKSKDGRPFLDPREFRAGERLRADYTRGQLLPRLGANWSAAGSSGRPIGTPGASAELTDGAVAARQRVNAALAAVGPELGGLLVDVCCFLKGLETVEIERAWPARSAKVVLRTALAALARHYEPERRKTPGGSILHWGSEGYRAQIGES</sequence>
<evidence type="ECO:0000313" key="2">
    <source>
        <dbReference type="EMBL" id="APH71512.1"/>
    </source>
</evidence>
<dbReference type="RefSeq" id="WP_072603248.1">
    <property type="nucleotide sequence ID" value="NZ_CP018171.1"/>
</dbReference>
<dbReference type="OrthoDB" id="7476630at2"/>